<dbReference type="PANTHER" id="PTHR38695">
    <property type="entry name" value="AMINO ACID PERMEASE_ SLC12A DOMAIN-CONTAINING PROTEIN"/>
    <property type="match status" value="1"/>
</dbReference>
<dbReference type="Proteomes" id="UP000293360">
    <property type="component" value="Unassembled WGS sequence"/>
</dbReference>
<dbReference type="AlphaFoldDB" id="A0A4Q4T5Z3"/>
<dbReference type="InterPro" id="IPR040841">
    <property type="entry name" value="Luciferase_dom"/>
</dbReference>
<dbReference type="InterPro" id="IPR048273">
    <property type="entry name" value="Luciferase"/>
</dbReference>
<dbReference type="OrthoDB" id="9987011at2759"/>
<name>A0A4Q4T5Z3_9PEZI</name>
<comment type="caution">
    <text evidence="3">The sequence shown here is derived from an EMBL/GenBank/DDBJ whole genome shotgun (WGS) entry which is preliminary data.</text>
</comment>
<gene>
    <name evidence="3" type="ORF">DL764_007158</name>
</gene>
<evidence type="ECO:0000256" key="1">
    <source>
        <dbReference type="SAM" id="MobiDB-lite"/>
    </source>
</evidence>
<dbReference type="Pfam" id="PF17648">
    <property type="entry name" value="Luciferase"/>
    <property type="match status" value="1"/>
</dbReference>
<evidence type="ECO:0000313" key="3">
    <source>
        <dbReference type="EMBL" id="RYO98186.1"/>
    </source>
</evidence>
<feature type="compositionally biased region" description="Polar residues" evidence="1">
    <location>
        <begin position="1"/>
        <end position="15"/>
    </location>
</feature>
<reference evidence="3 4" key="1">
    <citation type="submission" date="2018-06" db="EMBL/GenBank/DDBJ databases">
        <title>Complete Genomes of Monosporascus.</title>
        <authorList>
            <person name="Robinson A.J."/>
            <person name="Natvig D.O."/>
        </authorList>
    </citation>
    <scope>NUCLEOTIDE SEQUENCE [LARGE SCALE GENOMIC DNA]</scope>
    <source>
        <strain evidence="3 4">CBS 110550</strain>
    </source>
</reference>
<feature type="region of interest" description="Disordered" evidence="1">
    <location>
        <begin position="1"/>
        <end position="22"/>
    </location>
</feature>
<organism evidence="3 4">
    <name type="scientific">Monosporascus ibericus</name>
    <dbReference type="NCBI Taxonomy" id="155417"/>
    <lineage>
        <taxon>Eukaryota</taxon>
        <taxon>Fungi</taxon>
        <taxon>Dikarya</taxon>
        <taxon>Ascomycota</taxon>
        <taxon>Pezizomycotina</taxon>
        <taxon>Sordariomycetes</taxon>
        <taxon>Xylariomycetidae</taxon>
        <taxon>Xylariales</taxon>
        <taxon>Xylariales incertae sedis</taxon>
        <taxon>Monosporascus</taxon>
    </lineage>
</organism>
<sequence length="318" mass="35288">MSISLTHTKTSTPTSAVEPCPSRNEESVTVTWNIRQDPLVVTLDGRAIFILATSLILSINFLPRAVVAVLVGTVPVLLAVHNDYLNYLKLGPGGTPPTPAGYLRINWYKLWALRDPFSPLKADPNVKPSSGILHRSPVPYRCGPRPTVVGIAPQRQVDQFGSRPCFLALRRILEAHAQRYAGDLGIGTSCFEKHGTGLFARFPFNNTCQGEICHVHGSDHSLHLNLHPDDAREVLEKGWGQRHPLTARWPLLKMPVPRNFTMVYAPRTADELQVVCRIIQAAGWWVMAKDLEIDLLEKNNQVGQEQIKVLSGTAVQHL</sequence>
<protein>
    <recommendedName>
        <fullName evidence="2">Luciferase domain-containing protein</fullName>
    </recommendedName>
</protein>
<proteinExistence type="predicted"/>
<keyword evidence="4" id="KW-1185">Reference proteome</keyword>
<dbReference type="EMBL" id="QJNU01000472">
    <property type="protein sequence ID" value="RYO98186.1"/>
    <property type="molecule type" value="Genomic_DNA"/>
</dbReference>
<evidence type="ECO:0000259" key="2">
    <source>
        <dbReference type="Pfam" id="PF17648"/>
    </source>
</evidence>
<evidence type="ECO:0000313" key="4">
    <source>
        <dbReference type="Proteomes" id="UP000293360"/>
    </source>
</evidence>
<dbReference type="STRING" id="155417.A0A4Q4T5Z3"/>
<feature type="domain" description="Luciferase" evidence="2">
    <location>
        <begin position="210"/>
        <end position="282"/>
    </location>
</feature>
<accession>A0A4Q4T5Z3</accession>
<dbReference type="PANTHER" id="PTHR38695:SF1">
    <property type="entry name" value="AMINO ACID PERMEASE_ SLC12A DOMAIN-CONTAINING PROTEIN"/>
    <property type="match status" value="1"/>
</dbReference>